<comment type="similarity">
    <text evidence="2 4">Belongs to the Ninja family.</text>
</comment>
<dbReference type="PANTHER" id="PTHR31413:SF43">
    <property type="entry name" value="NINJA-FAMILY PROTEIN"/>
    <property type="match status" value="1"/>
</dbReference>
<dbReference type="InterPro" id="IPR032308">
    <property type="entry name" value="TDBD"/>
</dbReference>
<reference evidence="7 8" key="1">
    <citation type="submission" date="2024-03" db="EMBL/GenBank/DDBJ databases">
        <authorList>
            <person name="Martinez-Hernandez J."/>
        </authorList>
    </citation>
    <scope>NUCLEOTIDE SEQUENCE [LARGE SCALE GENOMIC DNA]</scope>
</reference>
<feature type="domain" description="Tify" evidence="6">
    <location>
        <begin position="293"/>
        <end position="324"/>
    </location>
</feature>
<feature type="compositionally biased region" description="Gly residues" evidence="5">
    <location>
        <begin position="217"/>
        <end position="228"/>
    </location>
</feature>
<dbReference type="EMBL" id="CAXHTB010000005">
    <property type="protein sequence ID" value="CAL0307178.1"/>
    <property type="molecule type" value="Genomic_DNA"/>
</dbReference>
<evidence type="ECO:0000313" key="8">
    <source>
        <dbReference type="Proteomes" id="UP001497480"/>
    </source>
</evidence>
<comment type="function">
    <text evidence="4">Acts as a negative regulator of abscisic acid (ABA) response.</text>
</comment>
<evidence type="ECO:0000256" key="2">
    <source>
        <dbReference type="ARBA" id="ARBA00006081"/>
    </source>
</evidence>
<organism evidence="7 8">
    <name type="scientific">Lupinus luteus</name>
    <name type="common">European yellow lupine</name>
    <dbReference type="NCBI Taxonomy" id="3873"/>
    <lineage>
        <taxon>Eukaryota</taxon>
        <taxon>Viridiplantae</taxon>
        <taxon>Streptophyta</taxon>
        <taxon>Embryophyta</taxon>
        <taxon>Tracheophyta</taxon>
        <taxon>Spermatophyta</taxon>
        <taxon>Magnoliopsida</taxon>
        <taxon>eudicotyledons</taxon>
        <taxon>Gunneridae</taxon>
        <taxon>Pentapetalae</taxon>
        <taxon>rosids</taxon>
        <taxon>fabids</taxon>
        <taxon>Fabales</taxon>
        <taxon>Fabaceae</taxon>
        <taxon>Papilionoideae</taxon>
        <taxon>50 kb inversion clade</taxon>
        <taxon>genistoids sensu lato</taxon>
        <taxon>core genistoids</taxon>
        <taxon>Genisteae</taxon>
        <taxon>Lupinus</taxon>
    </lineage>
</organism>
<protein>
    <recommendedName>
        <fullName evidence="4">Ninja-family protein</fullName>
    </recommendedName>
    <alternativeName>
        <fullName evidence="4">ABI-binding protein</fullName>
    </alternativeName>
</protein>
<comment type="subcellular location">
    <subcellularLocation>
        <location evidence="1 4">Nucleus</location>
    </subcellularLocation>
</comment>
<dbReference type="GO" id="GO:0007165">
    <property type="term" value="P:signal transduction"/>
    <property type="evidence" value="ECO:0007669"/>
    <property type="project" value="InterPro"/>
</dbReference>
<name>A0AAV1WDR5_LUPLU</name>
<dbReference type="Proteomes" id="UP001497480">
    <property type="component" value="Unassembled WGS sequence"/>
</dbReference>
<feature type="compositionally biased region" description="Polar residues" evidence="5">
    <location>
        <begin position="229"/>
        <end position="239"/>
    </location>
</feature>
<evidence type="ECO:0000259" key="6">
    <source>
        <dbReference type="Pfam" id="PF16135"/>
    </source>
</evidence>
<evidence type="ECO:0000256" key="5">
    <source>
        <dbReference type="SAM" id="MobiDB-lite"/>
    </source>
</evidence>
<feature type="region of interest" description="Disordered" evidence="5">
    <location>
        <begin position="211"/>
        <end position="244"/>
    </location>
</feature>
<comment type="caution">
    <text evidence="7">The sequence shown here is derived from an EMBL/GenBank/DDBJ whole genome shotgun (WGS) entry which is preliminary data.</text>
</comment>
<dbReference type="PANTHER" id="PTHR31413">
    <property type="entry name" value="AFP HOMOLOG 2"/>
    <property type="match status" value="1"/>
</dbReference>
<evidence type="ECO:0000256" key="3">
    <source>
        <dbReference type="ARBA" id="ARBA00023242"/>
    </source>
</evidence>
<dbReference type="GO" id="GO:0005634">
    <property type="term" value="C:nucleus"/>
    <property type="evidence" value="ECO:0007669"/>
    <property type="project" value="UniProtKB-SubCell"/>
</dbReference>
<dbReference type="AlphaFoldDB" id="A0AAV1WDR5"/>
<sequence length="330" mass="35597">MADSVISIQYLKDLFNSQIHDDEKWAFNSVSGSQLGQDCLRCENTCGKPKKRMNLDSFSVIVLQKLLRALGLFGGSIVLMRNYGILSGTFSVQGFPMEGFMGTNSEKLDLTLKLSPCSESEEGKSLGLGLSLSLTRSLSSMAVEKRKKSNVGNGAQEEGPIVACMERSASLPSEDDNGLLRFGDLQAMRRVKTGRRLMLGKRRRVAAAAANGNQFHHGGGGGGGGGGNSNTQRSSNEDANSPVKKLKAVNPHLRDDTMEILRKMPTVTTTGDGPDGRKIKGILYSHEKGEVFIVCVCHAIFLSPAEFVKHAGGKEVENPMKLITVCPNSF</sequence>
<gene>
    <name evidence="7" type="ORF">LLUT_LOCUS8238</name>
</gene>
<evidence type="ECO:0000313" key="7">
    <source>
        <dbReference type="EMBL" id="CAL0307178.1"/>
    </source>
</evidence>
<dbReference type="Pfam" id="PF16135">
    <property type="entry name" value="TDBD"/>
    <property type="match status" value="1"/>
</dbReference>
<keyword evidence="8" id="KW-1185">Reference proteome</keyword>
<dbReference type="GO" id="GO:0045892">
    <property type="term" value="P:negative regulation of DNA-templated transcription"/>
    <property type="evidence" value="ECO:0007669"/>
    <property type="project" value="TreeGrafter"/>
</dbReference>
<evidence type="ECO:0000256" key="4">
    <source>
        <dbReference type="RuleBase" id="RU369029"/>
    </source>
</evidence>
<evidence type="ECO:0000256" key="1">
    <source>
        <dbReference type="ARBA" id="ARBA00004123"/>
    </source>
</evidence>
<keyword evidence="3 4" id="KW-0539">Nucleus</keyword>
<accession>A0AAV1WDR5</accession>
<proteinExistence type="inferred from homology"/>
<dbReference type="InterPro" id="IPR031307">
    <property type="entry name" value="Ninja_fam"/>
</dbReference>